<sequence length="155" mass="18023">MLENCELLGNQDTLSAIHQYDKSSRIEGNVDFIFSMLASVFENCRITIQQWQLKPKKDENNTVTAHRRTDPAMTTRFVFRNCLINGTDEYVALYRSKPQVHKNYLGRPWKEYSRTIFIGCVLESIIMPQGWMPWTGDFVLKTSVIWVPGLICRAE</sequence>
<proteinExistence type="predicted"/>
<evidence type="ECO:0000313" key="1">
    <source>
        <dbReference type="EMBL" id="KAI4383521.1"/>
    </source>
</evidence>
<protein>
    <submittedName>
        <fullName evidence="1">Uncharacterized protein</fullName>
    </submittedName>
</protein>
<accession>A0ACB9RWE3</accession>
<keyword evidence="2" id="KW-1185">Reference proteome</keyword>
<reference evidence="2" key="1">
    <citation type="journal article" date="2023" name="Front. Plant Sci.">
        <title>Chromosomal-level genome assembly of Melastoma candidum provides insights into trichome evolution.</title>
        <authorList>
            <person name="Zhong Y."/>
            <person name="Wu W."/>
            <person name="Sun C."/>
            <person name="Zou P."/>
            <person name="Liu Y."/>
            <person name="Dai S."/>
            <person name="Zhou R."/>
        </authorList>
    </citation>
    <scope>NUCLEOTIDE SEQUENCE [LARGE SCALE GENOMIC DNA]</scope>
</reference>
<dbReference type="EMBL" id="CM042882">
    <property type="protein sequence ID" value="KAI4383521.1"/>
    <property type="molecule type" value="Genomic_DNA"/>
</dbReference>
<dbReference type="Proteomes" id="UP001057402">
    <property type="component" value="Chromosome 3"/>
</dbReference>
<gene>
    <name evidence="1" type="ORF">MLD38_009351</name>
</gene>
<organism evidence="1 2">
    <name type="scientific">Melastoma candidum</name>
    <dbReference type="NCBI Taxonomy" id="119954"/>
    <lineage>
        <taxon>Eukaryota</taxon>
        <taxon>Viridiplantae</taxon>
        <taxon>Streptophyta</taxon>
        <taxon>Embryophyta</taxon>
        <taxon>Tracheophyta</taxon>
        <taxon>Spermatophyta</taxon>
        <taxon>Magnoliopsida</taxon>
        <taxon>eudicotyledons</taxon>
        <taxon>Gunneridae</taxon>
        <taxon>Pentapetalae</taxon>
        <taxon>rosids</taxon>
        <taxon>malvids</taxon>
        <taxon>Myrtales</taxon>
        <taxon>Melastomataceae</taxon>
        <taxon>Melastomatoideae</taxon>
        <taxon>Melastomateae</taxon>
        <taxon>Melastoma</taxon>
    </lineage>
</organism>
<evidence type="ECO:0000313" key="2">
    <source>
        <dbReference type="Proteomes" id="UP001057402"/>
    </source>
</evidence>
<name>A0ACB9RWE3_9MYRT</name>
<comment type="caution">
    <text evidence="1">The sequence shown here is derived from an EMBL/GenBank/DDBJ whole genome shotgun (WGS) entry which is preliminary data.</text>
</comment>